<dbReference type="CDD" id="cd16405">
    <property type="entry name" value="RepB_like_N"/>
    <property type="match status" value="1"/>
</dbReference>
<proteinExistence type="inferred from homology"/>
<feature type="domain" description="ParB-like N-terminal" evidence="3">
    <location>
        <begin position="106"/>
        <end position="203"/>
    </location>
</feature>
<dbReference type="EMBL" id="QPJK01000011">
    <property type="protein sequence ID" value="RCW66274.1"/>
    <property type="molecule type" value="Genomic_DNA"/>
</dbReference>
<evidence type="ECO:0000313" key="5">
    <source>
        <dbReference type="Proteomes" id="UP000252884"/>
    </source>
</evidence>
<evidence type="ECO:0000313" key="4">
    <source>
        <dbReference type="EMBL" id="RCW66274.1"/>
    </source>
</evidence>
<name>A0A368XJR3_9BURK</name>
<dbReference type="GO" id="GO:0005694">
    <property type="term" value="C:chromosome"/>
    <property type="evidence" value="ECO:0007669"/>
    <property type="project" value="TreeGrafter"/>
</dbReference>
<dbReference type="SMART" id="SM00470">
    <property type="entry name" value="ParB"/>
    <property type="match status" value="1"/>
</dbReference>
<dbReference type="GO" id="GO:0007059">
    <property type="term" value="P:chromosome segregation"/>
    <property type="evidence" value="ECO:0007669"/>
    <property type="project" value="TreeGrafter"/>
</dbReference>
<reference evidence="4 5" key="1">
    <citation type="submission" date="2018-07" db="EMBL/GenBank/DDBJ databases">
        <title>Genomic Encyclopedia of Type Strains, Phase IV (KMG-IV): sequencing the most valuable type-strain genomes for metagenomic binning, comparative biology and taxonomic classification.</title>
        <authorList>
            <person name="Goeker M."/>
        </authorList>
    </citation>
    <scope>NUCLEOTIDE SEQUENCE [LARGE SCALE GENOMIC DNA]</scope>
    <source>
        <strain evidence="4 5">DSM 21634</strain>
    </source>
</reference>
<dbReference type="Proteomes" id="UP000252884">
    <property type="component" value="Unassembled WGS sequence"/>
</dbReference>
<sequence length="374" mass="40314">MSKKLAAKASLIQLPPSLPSTPAAGPDAARALSSSQADQVAAHAVAPKADAALPSPAAPTVARSEARAKTAPGTMAVFMATQSAAVREADDLRQKLKDFEGALVVRALDPRRIKPSRYANRHEDAFADKEFIELRNEISAAGTNVQPICVRPVSPDSGAGFDFEIVFGHRRHRACLDLGLLVQALIVELTDVKLFEAMERENRGRKNLSAWEQGMMYRQALDLGLYPSQRKMSEALGVDLALISKGVALARLPEAVVAAFGSPLNVQFRWAQPLSEALQRDPDGLVARAKEIAASNEPMLGKAVLDKLLMMEKPLNGSTPIVERRVGKAGRGALLRRSADGQVVLTFDPGVLTAKREAAMIAWLRDSFSDVEQE</sequence>
<dbReference type="SUPFAM" id="SSF110849">
    <property type="entry name" value="ParB/Sulfiredoxin"/>
    <property type="match status" value="1"/>
</dbReference>
<dbReference type="NCBIfam" id="TIGR00180">
    <property type="entry name" value="parB_part"/>
    <property type="match status" value="1"/>
</dbReference>
<dbReference type="InterPro" id="IPR037972">
    <property type="entry name" value="RepB_N"/>
</dbReference>
<keyword evidence="5" id="KW-1185">Reference proteome</keyword>
<protein>
    <submittedName>
        <fullName evidence="4">ParB family chromosome partitioning protein</fullName>
    </submittedName>
</protein>
<feature type="region of interest" description="Disordered" evidence="2">
    <location>
        <begin position="1"/>
        <end position="28"/>
    </location>
</feature>
<dbReference type="AlphaFoldDB" id="A0A368XJR3"/>
<dbReference type="Pfam" id="PF02195">
    <property type="entry name" value="ParB_N"/>
    <property type="match status" value="1"/>
</dbReference>
<dbReference type="InterPro" id="IPR036086">
    <property type="entry name" value="ParB/Sulfiredoxin_sf"/>
</dbReference>
<comment type="similarity">
    <text evidence="1">Belongs to the ParB family.</text>
</comment>
<dbReference type="InterPro" id="IPR003115">
    <property type="entry name" value="ParB_N"/>
</dbReference>
<dbReference type="GO" id="GO:0003677">
    <property type="term" value="F:DNA binding"/>
    <property type="evidence" value="ECO:0007669"/>
    <property type="project" value="InterPro"/>
</dbReference>
<evidence type="ECO:0000259" key="3">
    <source>
        <dbReference type="SMART" id="SM00470"/>
    </source>
</evidence>
<dbReference type="InterPro" id="IPR050336">
    <property type="entry name" value="Chromosome_partition/occlusion"/>
</dbReference>
<dbReference type="Gene3D" id="3.90.1530.10">
    <property type="entry name" value="Conserved hypothetical protein from pyrococcus furiosus pfu- 392566-001, ParB domain"/>
    <property type="match status" value="1"/>
</dbReference>
<dbReference type="Gene3D" id="1.10.10.2830">
    <property type="match status" value="1"/>
</dbReference>
<organism evidence="4 5">
    <name type="scientific">Pseudorhodoferax soli</name>
    <dbReference type="NCBI Taxonomy" id="545864"/>
    <lineage>
        <taxon>Bacteria</taxon>
        <taxon>Pseudomonadati</taxon>
        <taxon>Pseudomonadota</taxon>
        <taxon>Betaproteobacteria</taxon>
        <taxon>Burkholderiales</taxon>
        <taxon>Comamonadaceae</taxon>
    </lineage>
</organism>
<dbReference type="SUPFAM" id="SSF109709">
    <property type="entry name" value="KorB DNA-binding domain-like"/>
    <property type="match status" value="1"/>
</dbReference>
<dbReference type="PANTHER" id="PTHR33375">
    <property type="entry name" value="CHROMOSOME-PARTITIONING PROTEIN PARB-RELATED"/>
    <property type="match status" value="1"/>
</dbReference>
<comment type="caution">
    <text evidence="4">The sequence shown here is derived from an EMBL/GenBank/DDBJ whole genome shotgun (WGS) entry which is preliminary data.</text>
</comment>
<accession>A0A368XJR3</accession>
<dbReference type="RefSeq" id="WP_114471628.1">
    <property type="nucleotide sequence ID" value="NZ_QPJK01000011.1"/>
</dbReference>
<evidence type="ECO:0000256" key="2">
    <source>
        <dbReference type="SAM" id="MobiDB-lite"/>
    </source>
</evidence>
<dbReference type="PANTHER" id="PTHR33375:SF1">
    <property type="entry name" value="CHROMOSOME-PARTITIONING PROTEIN PARB-RELATED"/>
    <property type="match status" value="1"/>
</dbReference>
<dbReference type="InterPro" id="IPR004437">
    <property type="entry name" value="ParB/RepB/Spo0J"/>
</dbReference>
<gene>
    <name evidence="4" type="ORF">DES41_111232</name>
</gene>
<evidence type="ECO:0000256" key="1">
    <source>
        <dbReference type="ARBA" id="ARBA00006295"/>
    </source>
</evidence>
<dbReference type="OrthoDB" id="9150072at2"/>
<dbReference type="Pfam" id="PF18090">
    <property type="entry name" value="SoPB_HTH"/>
    <property type="match status" value="1"/>
</dbReference>
<dbReference type="InterPro" id="IPR040873">
    <property type="entry name" value="SoPB_HTH"/>
</dbReference>